<feature type="domain" description="DhaL" evidence="3">
    <location>
        <begin position="8"/>
        <end position="209"/>
    </location>
</feature>
<dbReference type="GO" id="GO:0005829">
    <property type="term" value="C:cytosol"/>
    <property type="evidence" value="ECO:0007669"/>
    <property type="project" value="TreeGrafter"/>
</dbReference>
<protein>
    <submittedName>
        <fullName evidence="4">Dihydroxyacetone kinase, C-terminal domain</fullName>
    </submittedName>
</protein>
<dbReference type="OrthoDB" id="9800291at2"/>
<evidence type="ECO:0000313" key="4">
    <source>
        <dbReference type="EMBL" id="SEA57354.1"/>
    </source>
</evidence>
<accession>A0A1H4CAF7</accession>
<dbReference type="PANTHER" id="PTHR28629:SF4">
    <property type="entry name" value="TRIOKINASE_FMN CYCLASE"/>
    <property type="match status" value="1"/>
</dbReference>
<evidence type="ECO:0000256" key="2">
    <source>
        <dbReference type="ARBA" id="ARBA00022777"/>
    </source>
</evidence>
<evidence type="ECO:0000256" key="1">
    <source>
        <dbReference type="ARBA" id="ARBA00022679"/>
    </source>
</evidence>
<reference evidence="5" key="1">
    <citation type="submission" date="2016-10" db="EMBL/GenBank/DDBJ databases">
        <authorList>
            <person name="Varghese N."/>
            <person name="Submissions S."/>
        </authorList>
    </citation>
    <scope>NUCLEOTIDE SEQUENCE [LARGE SCALE GENOMIC DNA]</scope>
    <source>
        <strain evidence="5">KPR-1</strain>
    </source>
</reference>
<dbReference type="InterPro" id="IPR036117">
    <property type="entry name" value="DhaL_dom_sf"/>
</dbReference>
<dbReference type="InterPro" id="IPR004007">
    <property type="entry name" value="DhaL_dom"/>
</dbReference>
<dbReference type="GO" id="GO:0004371">
    <property type="term" value="F:glycerone kinase activity"/>
    <property type="evidence" value="ECO:0007669"/>
    <property type="project" value="InterPro"/>
</dbReference>
<keyword evidence="2 4" id="KW-0418">Kinase</keyword>
<keyword evidence="1" id="KW-0808">Transferase</keyword>
<name>A0A1H4CAF7_9ACTO</name>
<evidence type="ECO:0000313" key="5">
    <source>
        <dbReference type="Proteomes" id="UP000199288"/>
    </source>
</evidence>
<dbReference type="Proteomes" id="UP000199288">
    <property type="component" value="Unassembled WGS sequence"/>
</dbReference>
<organism evidence="4 5">
    <name type="scientific">Bowdeniella nasicola</name>
    <dbReference type="NCBI Taxonomy" id="208480"/>
    <lineage>
        <taxon>Bacteria</taxon>
        <taxon>Bacillati</taxon>
        <taxon>Actinomycetota</taxon>
        <taxon>Actinomycetes</taxon>
        <taxon>Actinomycetales</taxon>
        <taxon>Actinomycetaceae</taxon>
        <taxon>Bowdeniella</taxon>
    </lineage>
</organism>
<dbReference type="PANTHER" id="PTHR28629">
    <property type="entry name" value="TRIOKINASE/FMN CYCLASE"/>
    <property type="match status" value="1"/>
</dbReference>
<dbReference type="Pfam" id="PF02734">
    <property type="entry name" value="Dak2"/>
    <property type="match status" value="1"/>
</dbReference>
<dbReference type="InterPro" id="IPR012737">
    <property type="entry name" value="DhaK_L_YcgS"/>
</dbReference>
<dbReference type="EMBL" id="FNQV01000012">
    <property type="protein sequence ID" value="SEA57354.1"/>
    <property type="molecule type" value="Genomic_DNA"/>
</dbReference>
<dbReference type="SMART" id="SM01120">
    <property type="entry name" value="Dak2"/>
    <property type="match status" value="1"/>
</dbReference>
<dbReference type="FunFam" id="1.25.40.340:FF:000002">
    <property type="entry name" value="Dihydroxyacetone kinase, L subunit"/>
    <property type="match status" value="1"/>
</dbReference>
<dbReference type="RefSeq" id="WP_092565298.1">
    <property type="nucleotide sequence ID" value="NZ_FNQV01000012.1"/>
</dbReference>
<dbReference type="PROSITE" id="PS51480">
    <property type="entry name" value="DHAL"/>
    <property type="match status" value="1"/>
</dbReference>
<sequence length="230" mass="23063">MSETLAAPFVTDWLLRACDAMRDARVDLIELDRAIGDGDHGENMDRGFSAVREQLRDADAEAKSMSELLKSAAMTLMSTVGGAAGPLYGTALLNASRAADGDELDAAGTAELVAAALAGIQKRGKADRGEKTMVDAWGQAADAAREAADAGASAAEVWQAAAEGAAAGAQATVQMKATKGRASYLGERSIGHLDPGAESSRLILAAAAAAAEAAGSTAAGDATVGAAKDA</sequence>
<dbReference type="AlphaFoldDB" id="A0A1H4CAF7"/>
<proteinExistence type="predicted"/>
<evidence type="ECO:0000259" key="3">
    <source>
        <dbReference type="PROSITE" id="PS51480"/>
    </source>
</evidence>
<dbReference type="Gene3D" id="1.25.40.340">
    <property type="match status" value="1"/>
</dbReference>
<keyword evidence="5" id="KW-1185">Reference proteome</keyword>
<dbReference type="GO" id="GO:0019563">
    <property type="term" value="P:glycerol catabolic process"/>
    <property type="evidence" value="ECO:0007669"/>
    <property type="project" value="TreeGrafter"/>
</dbReference>
<dbReference type="NCBIfam" id="TIGR02365">
    <property type="entry name" value="dha_L_ycgS"/>
    <property type="match status" value="1"/>
</dbReference>
<dbReference type="SUPFAM" id="SSF101473">
    <property type="entry name" value="DhaL-like"/>
    <property type="match status" value="1"/>
</dbReference>
<gene>
    <name evidence="4" type="ORF">SAMN02910418_01899</name>
</gene>
<dbReference type="InterPro" id="IPR050861">
    <property type="entry name" value="Dihydroxyacetone_Kinase"/>
</dbReference>